<evidence type="ECO:0000313" key="3">
    <source>
        <dbReference type="Proteomes" id="UP000445696"/>
    </source>
</evidence>
<sequence length="336" mass="36608">MMKKIRSLRKTLAVLVAVLATTYAGSVQAKENITILGGPVGGGWYMIASGMAEIIQAKYPELVVRVVPGGGLVNPPRVGTGDADFALTLTVNTEMAKKGGDPYEEAYGDIRSVVWGFNTTVYQVVAREEVPLNTFDEIAEKKFAAKLATPGMQTMGGWTVKKLFGVYDVSIDDIKDWGGAHYQGSHSRSGDLLRDGQANILMTLLPLPAPNILEVSNVRKLKFLPMSEKLINTMVEQYGYGRGTIPVDAYKGSIEIDKPIPALTIASGLIANANVSDEVVYKVTKALLENSERVQKIHRSMKTFVPEEIVKAKNRGTIELHPGAKKYFDEAGLNYN</sequence>
<dbReference type="EMBL" id="WTVA01000001">
    <property type="protein sequence ID" value="MZR21173.1"/>
    <property type="molecule type" value="Genomic_DNA"/>
</dbReference>
<reference evidence="2 3" key="1">
    <citation type="journal article" date="2014" name="Int. J. Syst. Evol. Microbiol.">
        <title>Sneathiella chungangensis sp. nov., isolated from a marine sand, and emended description of the genus Sneathiella.</title>
        <authorList>
            <person name="Siamphan C."/>
            <person name="Kim H."/>
            <person name="Lee J.S."/>
            <person name="Kim W."/>
        </authorList>
    </citation>
    <scope>NUCLEOTIDE SEQUENCE [LARGE SCALE GENOMIC DNA]</scope>
    <source>
        <strain evidence="2 3">KCTC 32476</strain>
    </source>
</reference>
<dbReference type="PANTHER" id="PTHR42941:SF1">
    <property type="entry name" value="SLL1037 PROTEIN"/>
    <property type="match status" value="1"/>
</dbReference>
<dbReference type="RefSeq" id="WP_161337583.1">
    <property type="nucleotide sequence ID" value="NZ_JBHSDG010000003.1"/>
</dbReference>
<dbReference type="InterPro" id="IPR011852">
    <property type="entry name" value="TRAP_TAXI"/>
</dbReference>
<protein>
    <submittedName>
        <fullName evidence="2">TAXI family TRAP transporter solute-binding subunit</fullName>
    </submittedName>
</protein>
<dbReference type="SUPFAM" id="SSF53850">
    <property type="entry name" value="Periplasmic binding protein-like II"/>
    <property type="match status" value="1"/>
</dbReference>
<organism evidence="2 3">
    <name type="scientific">Sneathiella chungangensis</name>
    <dbReference type="NCBI Taxonomy" id="1418234"/>
    <lineage>
        <taxon>Bacteria</taxon>
        <taxon>Pseudomonadati</taxon>
        <taxon>Pseudomonadota</taxon>
        <taxon>Alphaproteobacteria</taxon>
        <taxon>Sneathiellales</taxon>
        <taxon>Sneathiellaceae</taxon>
        <taxon>Sneathiella</taxon>
    </lineage>
</organism>
<dbReference type="OrthoDB" id="9776669at2"/>
<feature type="signal peptide" evidence="1">
    <location>
        <begin position="1"/>
        <end position="29"/>
    </location>
</feature>
<dbReference type="Proteomes" id="UP000445696">
    <property type="component" value="Unassembled WGS sequence"/>
</dbReference>
<comment type="caution">
    <text evidence="2">The sequence shown here is derived from an EMBL/GenBank/DDBJ whole genome shotgun (WGS) entry which is preliminary data.</text>
</comment>
<dbReference type="Pfam" id="PF16868">
    <property type="entry name" value="NMT1_3"/>
    <property type="match status" value="1"/>
</dbReference>
<evidence type="ECO:0000313" key="2">
    <source>
        <dbReference type="EMBL" id="MZR21173.1"/>
    </source>
</evidence>
<evidence type="ECO:0000256" key="1">
    <source>
        <dbReference type="SAM" id="SignalP"/>
    </source>
</evidence>
<accession>A0A845M904</accession>
<proteinExistence type="predicted"/>
<dbReference type="NCBIfam" id="TIGR02122">
    <property type="entry name" value="TRAP_TAXI"/>
    <property type="match status" value="1"/>
</dbReference>
<dbReference type="PANTHER" id="PTHR42941">
    <property type="entry name" value="SLL1037 PROTEIN"/>
    <property type="match status" value="1"/>
</dbReference>
<name>A0A845M904_9PROT</name>
<dbReference type="Gene3D" id="3.40.190.10">
    <property type="entry name" value="Periplasmic binding protein-like II"/>
    <property type="match status" value="2"/>
</dbReference>
<keyword evidence="1" id="KW-0732">Signal</keyword>
<gene>
    <name evidence="2" type="ORF">GQF03_02395</name>
</gene>
<dbReference type="AlphaFoldDB" id="A0A845M904"/>
<keyword evidence="3" id="KW-1185">Reference proteome</keyword>
<feature type="chain" id="PRO_5033004602" evidence="1">
    <location>
        <begin position="30"/>
        <end position="336"/>
    </location>
</feature>